<name>A0AAV0WF93_9HEMI</name>
<protein>
    <submittedName>
        <fullName evidence="1">Uncharacterized protein</fullName>
    </submittedName>
</protein>
<dbReference type="AlphaFoldDB" id="A0AAV0WF93"/>
<dbReference type="Proteomes" id="UP001160148">
    <property type="component" value="Unassembled WGS sequence"/>
</dbReference>
<reference evidence="1 2" key="1">
    <citation type="submission" date="2023-01" db="EMBL/GenBank/DDBJ databases">
        <authorList>
            <person name="Whitehead M."/>
        </authorList>
    </citation>
    <scope>NUCLEOTIDE SEQUENCE [LARGE SCALE GENOMIC DNA]</scope>
</reference>
<keyword evidence="2" id="KW-1185">Reference proteome</keyword>
<dbReference type="EMBL" id="CARXXK010000002">
    <property type="protein sequence ID" value="CAI6354327.1"/>
    <property type="molecule type" value="Genomic_DNA"/>
</dbReference>
<comment type="caution">
    <text evidence="1">The sequence shown here is derived from an EMBL/GenBank/DDBJ whole genome shotgun (WGS) entry which is preliminary data.</text>
</comment>
<sequence length="69" mass="7787">MENCGTILIQNSVVPVTNSWISPTLLDQKSIRIDRKLLTLGSLDSNPMWQPSNSTMQMRKICSNLCYNS</sequence>
<accession>A0AAV0WF93</accession>
<proteinExistence type="predicted"/>
<evidence type="ECO:0000313" key="2">
    <source>
        <dbReference type="Proteomes" id="UP001160148"/>
    </source>
</evidence>
<gene>
    <name evidence="1" type="ORF">MEUPH1_LOCUS10342</name>
</gene>
<evidence type="ECO:0000313" key="1">
    <source>
        <dbReference type="EMBL" id="CAI6354327.1"/>
    </source>
</evidence>
<organism evidence="1 2">
    <name type="scientific">Macrosiphum euphorbiae</name>
    <name type="common">potato aphid</name>
    <dbReference type="NCBI Taxonomy" id="13131"/>
    <lineage>
        <taxon>Eukaryota</taxon>
        <taxon>Metazoa</taxon>
        <taxon>Ecdysozoa</taxon>
        <taxon>Arthropoda</taxon>
        <taxon>Hexapoda</taxon>
        <taxon>Insecta</taxon>
        <taxon>Pterygota</taxon>
        <taxon>Neoptera</taxon>
        <taxon>Paraneoptera</taxon>
        <taxon>Hemiptera</taxon>
        <taxon>Sternorrhyncha</taxon>
        <taxon>Aphidomorpha</taxon>
        <taxon>Aphidoidea</taxon>
        <taxon>Aphididae</taxon>
        <taxon>Macrosiphini</taxon>
        <taxon>Macrosiphum</taxon>
    </lineage>
</organism>